<evidence type="ECO:0000256" key="1">
    <source>
        <dbReference type="SAM" id="MobiDB-lite"/>
    </source>
</evidence>
<gene>
    <name evidence="2" type="ORF">K0M31_011458</name>
</gene>
<evidence type="ECO:0000313" key="2">
    <source>
        <dbReference type="EMBL" id="KAK1133665.1"/>
    </source>
</evidence>
<reference evidence="2" key="1">
    <citation type="submission" date="2021-10" db="EMBL/GenBank/DDBJ databases">
        <title>Melipona bicolor Genome sequencing and assembly.</title>
        <authorList>
            <person name="Araujo N.S."/>
            <person name="Arias M.C."/>
        </authorList>
    </citation>
    <scope>NUCLEOTIDE SEQUENCE</scope>
    <source>
        <strain evidence="2">USP_2M_L1-L4_2017</strain>
        <tissue evidence="2">Whole body</tissue>
    </source>
</reference>
<dbReference type="Proteomes" id="UP001177670">
    <property type="component" value="Unassembled WGS sequence"/>
</dbReference>
<accession>A0AA40G9L0</accession>
<sequence length="62" mass="6994">DPRLAASLLVEKESRSTEISRYRETTRMQKKKENGAVGATEAQDRPSVTEICETHCARQQCV</sequence>
<protein>
    <submittedName>
        <fullName evidence="2">Uncharacterized protein</fullName>
    </submittedName>
</protein>
<name>A0AA40G9L0_9HYME</name>
<feature type="compositionally biased region" description="Basic and acidic residues" evidence="1">
    <location>
        <begin position="17"/>
        <end position="34"/>
    </location>
</feature>
<dbReference type="EMBL" id="JAHYIQ010000003">
    <property type="protein sequence ID" value="KAK1133665.1"/>
    <property type="molecule type" value="Genomic_DNA"/>
</dbReference>
<proteinExistence type="predicted"/>
<comment type="caution">
    <text evidence="2">The sequence shown here is derived from an EMBL/GenBank/DDBJ whole genome shotgun (WGS) entry which is preliminary data.</text>
</comment>
<keyword evidence="3" id="KW-1185">Reference proteome</keyword>
<feature type="non-terminal residue" evidence="2">
    <location>
        <position position="1"/>
    </location>
</feature>
<evidence type="ECO:0000313" key="3">
    <source>
        <dbReference type="Proteomes" id="UP001177670"/>
    </source>
</evidence>
<feature type="region of interest" description="Disordered" evidence="1">
    <location>
        <begin position="17"/>
        <end position="45"/>
    </location>
</feature>
<organism evidence="2 3">
    <name type="scientific">Melipona bicolor</name>
    <dbReference type="NCBI Taxonomy" id="60889"/>
    <lineage>
        <taxon>Eukaryota</taxon>
        <taxon>Metazoa</taxon>
        <taxon>Ecdysozoa</taxon>
        <taxon>Arthropoda</taxon>
        <taxon>Hexapoda</taxon>
        <taxon>Insecta</taxon>
        <taxon>Pterygota</taxon>
        <taxon>Neoptera</taxon>
        <taxon>Endopterygota</taxon>
        <taxon>Hymenoptera</taxon>
        <taxon>Apocrita</taxon>
        <taxon>Aculeata</taxon>
        <taxon>Apoidea</taxon>
        <taxon>Anthophila</taxon>
        <taxon>Apidae</taxon>
        <taxon>Melipona</taxon>
    </lineage>
</organism>
<dbReference type="AlphaFoldDB" id="A0AA40G9L0"/>